<evidence type="ECO:0000256" key="2">
    <source>
        <dbReference type="ARBA" id="ARBA00022840"/>
    </source>
</evidence>
<keyword evidence="2 4" id="KW-0067">ATP-binding</keyword>
<organism evidence="4 5">
    <name type="scientific">Alkalicoccobacillus gibsonii</name>
    <dbReference type="NCBI Taxonomy" id="79881"/>
    <lineage>
        <taxon>Bacteria</taxon>
        <taxon>Bacillati</taxon>
        <taxon>Bacillota</taxon>
        <taxon>Bacilli</taxon>
        <taxon>Bacillales</taxon>
        <taxon>Bacillaceae</taxon>
        <taxon>Alkalicoccobacillus</taxon>
    </lineage>
</organism>
<sequence length="271" mass="30510">MSSGVINLNGVSLRRQSKSILEQINWRVHRGEHWAILGANGSGKTSLLKLITGYEWATTGSIEVLGERFGHTAVYELRKRIGWLSASLDEKYRNYEGLSCVDVIISGKYASVGIHETVSEKEIEDAFTLAHEMGLKEVARSQLRTLSQGERKKTFFARALMSSPEIVIVDEPTSGLDLAAREHFLSKLETIHTKSNSPSLLYVTHYPEEIIPAVTHVLLLKDGKIVAADKKENVLTDERLSYAFGMPIYVNWRDERPWIQIGTNSKQELNR</sequence>
<evidence type="ECO:0000313" key="5">
    <source>
        <dbReference type="Proteomes" id="UP001418796"/>
    </source>
</evidence>
<keyword evidence="5" id="KW-1185">Reference proteome</keyword>
<name>A0ABU9VIS9_9BACI</name>
<dbReference type="SMART" id="SM00382">
    <property type="entry name" value="AAA"/>
    <property type="match status" value="1"/>
</dbReference>
<proteinExistence type="predicted"/>
<dbReference type="Proteomes" id="UP001418796">
    <property type="component" value="Unassembled WGS sequence"/>
</dbReference>
<dbReference type="PROSITE" id="PS50893">
    <property type="entry name" value="ABC_TRANSPORTER_2"/>
    <property type="match status" value="1"/>
</dbReference>
<comment type="caution">
    <text evidence="4">The sequence shown here is derived from an EMBL/GenBank/DDBJ whole genome shotgun (WGS) entry which is preliminary data.</text>
</comment>
<dbReference type="SUPFAM" id="SSF52540">
    <property type="entry name" value="P-loop containing nucleoside triphosphate hydrolases"/>
    <property type="match status" value="1"/>
</dbReference>
<keyword evidence="1" id="KW-0547">Nucleotide-binding</keyword>
<evidence type="ECO:0000313" key="4">
    <source>
        <dbReference type="EMBL" id="MEN0643532.1"/>
    </source>
</evidence>
<dbReference type="Gene3D" id="3.40.50.300">
    <property type="entry name" value="P-loop containing nucleotide triphosphate hydrolases"/>
    <property type="match status" value="1"/>
</dbReference>
<reference evidence="4 5" key="1">
    <citation type="submission" date="2024-03" db="EMBL/GenBank/DDBJ databases">
        <title>Bacilli Hybrid Assemblies.</title>
        <authorList>
            <person name="Kovac J."/>
        </authorList>
    </citation>
    <scope>NUCLEOTIDE SEQUENCE [LARGE SCALE GENOMIC DNA]</scope>
    <source>
        <strain evidence="4 5">FSL R7-0666</strain>
    </source>
</reference>
<accession>A0ABU9VIS9</accession>
<dbReference type="InterPro" id="IPR027417">
    <property type="entry name" value="P-loop_NTPase"/>
</dbReference>
<feature type="domain" description="ABC transporter" evidence="3">
    <location>
        <begin position="6"/>
        <end position="247"/>
    </location>
</feature>
<evidence type="ECO:0000259" key="3">
    <source>
        <dbReference type="PROSITE" id="PS50893"/>
    </source>
</evidence>
<dbReference type="InterPro" id="IPR003593">
    <property type="entry name" value="AAA+_ATPase"/>
</dbReference>
<dbReference type="Pfam" id="PF00005">
    <property type="entry name" value="ABC_tran"/>
    <property type="match status" value="1"/>
</dbReference>
<dbReference type="RefSeq" id="WP_343130438.1">
    <property type="nucleotide sequence ID" value="NZ_JBCITK010000001.1"/>
</dbReference>
<evidence type="ECO:0000256" key="1">
    <source>
        <dbReference type="ARBA" id="ARBA00022741"/>
    </source>
</evidence>
<gene>
    <name evidence="4" type="ORF">MKY91_10275</name>
</gene>
<dbReference type="GO" id="GO:0005524">
    <property type="term" value="F:ATP binding"/>
    <property type="evidence" value="ECO:0007669"/>
    <property type="project" value="UniProtKB-KW"/>
</dbReference>
<dbReference type="PANTHER" id="PTHR43158:SF2">
    <property type="entry name" value="SKFA PEPTIDE EXPORT ATP-BINDING PROTEIN SKFE"/>
    <property type="match status" value="1"/>
</dbReference>
<protein>
    <submittedName>
        <fullName evidence="4">ABC transporter ATP-binding protein</fullName>
    </submittedName>
</protein>
<dbReference type="InterPro" id="IPR003439">
    <property type="entry name" value="ABC_transporter-like_ATP-bd"/>
</dbReference>
<dbReference type="EMBL" id="JBCITK010000001">
    <property type="protein sequence ID" value="MEN0643532.1"/>
    <property type="molecule type" value="Genomic_DNA"/>
</dbReference>
<dbReference type="PANTHER" id="PTHR43158">
    <property type="entry name" value="SKFA PEPTIDE EXPORT ATP-BINDING PROTEIN SKFE"/>
    <property type="match status" value="1"/>
</dbReference>